<feature type="active site" description="Nucleophile" evidence="7">
    <location>
        <position position="150"/>
    </location>
</feature>
<keyword evidence="3" id="KW-0808">Transferase</keyword>
<dbReference type="InterPro" id="IPR005490">
    <property type="entry name" value="LD_TPept_cat_dom"/>
</dbReference>
<dbReference type="CDD" id="cd16913">
    <property type="entry name" value="YkuD_like"/>
    <property type="match status" value="1"/>
</dbReference>
<evidence type="ECO:0000313" key="11">
    <source>
        <dbReference type="EMBL" id="NDK37652.1"/>
    </source>
</evidence>
<protein>
    <submittedName>
        <fullName evidence="11">L,D-transpeptidase</fullName>
    </submittedName>
</protein>
<evidence type="ECO:0000256" key="3">
    <source>
        <dbReference type="ARBA" id="ARBA00022679"/>
    </source>
</evidence>
<dbReference type="PIRSF" id="PIRSF029342">
    <property type="entry name" value="UCP029342_ErfK/YbiS/YcfS/YnhG"/>
    <property type="match status" value="1"/>
</dbReference>
<dbReference type="SUPFAM" id="SSF141523">
    <property type="entry name" value="L,D-transpeptidase catalytic domain-like"/>
    <property type="match status" value="1"/>
</dbReference>
<dbReference type="Gene3D" id="2.40.440.10">
    <property type="entry name" value="L,D-transpeptidase catalytic domain-like"/>
    <property type="match status" value="1"/>
</dbReference>
<dbReference type="InterPro" id="IPR016915">
    <property type="entry name" value="UCP029342"/>
</dbReference>
<evidence type="ECO:0000313" key="12">
    <source>
        <dbReference type="Proteomes" id="UP001429354"/>
    </source>
</evidence>
<dbReference type="PANTHER" id="PTHR30582:SF2">
    <property type="entry name" value="L,D-TRANSPEPTIDASE YCIB-RELATED"/>
    <property type="match status" value="1"/>
</dbReference>
<evidence type="ECO:0000256" key="6">
    <source>
        <dbReference type="ARBA" id="ARBA00023316"/>
    </source>
</evidence>
<keyword evidence="4 7" id="KW-0133">Cell shape</keyword>
<dbReference type="Proteomes" id="UP001429354">
    <property type="component" value="Unassembled WGS sequence"/>
</dbReference>
<comment type="caution">
    <text evidence="11">The sequence shown here is derived from an EMBL/GenBank/DDBJ whole genome shotgun (WGS) entry which is preliminary data.</text>
</comment>
<feature type="domain" description="L,D-TPase catalytic" evidence="10">
    <location>
        <begin position="65"/>
        <end position="174"/>
    </location>
</feature>
<proteinExistence type="inferred from homology"/>
<feature type="signal peptide" evidence="9">
    <location>
        <begin position="1"/>
        <end position="28"/>
    </location>
</feature>
<evidence type="ECO:0000259" key="10">
    <source>
        <dbReference type="PROSITE" id="PS52029"/>
    </source>
</evidence>
<dbReference type="InterPro" id="IPR038063">
    <property type="entry name" value="Transpep_catalytic_dom"/>
</dbReference>
<dbReference type="PANTHER" id="PTHR30582">
    <property type="entry name" value="L,D-TRANSPEPTIDASE"/>
    <property type="match status" value="1"/>
</dbReference>
<reference evidence="11 12" key="1">
    <citation type="submission" date="2018-07" db="EMBL/GenBank/DDBJ databases">
        <title>Whole genome Sequencing of Pseudoxanthomonas gei KCTC 32298 (T).</title>
        <authorList>
            <person name="Kumar S."/>
            <person name="Bansal K."/>
            <person name="Kaur A."/>
            <person name="Patil P."/>
            <person name="Sharma S."/>
            <person name="Patil P.B."/>
        </authorList>
    </citation>
    <scope>NUCLEOTIDE SEQUENCE [LARGE SCALE GENOMIC DNA]</scope>
    <source>
        <strain evidence="11 12">KCTC 32298</strain>
    </source>
</reference>
<evidence type="ECO:0000256" key="8">
    <source>
        <dbReference type="SAM" id="MobiDB-lite"/>
    </source>
</evidence>
<dbReference type="Pfam" id="PF03734">
    <property type="entry name" value="YkuD"/>
    <property type="match status" value="1"/>
</dbReference>
<gene>
    <name evidence="11" type="ORF">DT603_02175</name>
</gene>
<dbReference type="NCBIfam" id="NF004785">
    <property type="entry name" value="PRK06132.1-2"/>
    <property type="match status" value="1"/>
</dbReference>
<evidence type="ECO:0000256" key="4">
    <source>
        <dbReference type="ARBA" id="ARBA00022960"/>
    </source>
</evidence>
<dbReference type="InterPro" id="IPR050979">
    <property type="entry name" value="LD-transpeptidase"/>
</dbReference>
<feature type="region of interest" description="Disordered" evidence="8">
    <location>
        <begin position="339"/>
        <end position="360"/>
    </location>
</feature>
<keyword evidence="12" id="KW-1185">Reference proteome</keyword>
<dbReference type="EMBL" id="QOVG01000001">
    <property type="protein sequence ID" value="NDK37652.1"/>
    <property type="molecule type" value="Genomic_DNA"/>
</dbReference>
<keyword evidence="6 7" id="KW-0961">Cell wall biogenesis/degradation</keyword>
<sequence>MPGLQRSRFLHLLGVLVLALALDGQAQVADVAAQAQVQPKPALPAPVLKPGDYLWYPQIAPSGPVVLVVSLDEQRAYVYRNGIAIGVSTISSGKAGKETPPGIFTILQKHKDHRSNLYNDAPMPYMQRLTWGGIALHGGALPGHPASHGCVRLPQAFAQKLFAITRTGDTVVVANARASSPSVVHPALLAPISRQGLPMPVNEAEPGYFWDDSLSPQGPVSVLVSVGDRRVFVMRNGVAIGEAGLTVAADFTVHGSVLLVMSNQITQTASLLDPQRNRYEWAAFPLLGADAASLAVQQAQWRDGALKVAPEFARKLYAALLPGATVLLTDLPAVRATPAEQDLQPVLESDQAGPIANGPP</sequence>
<organism evidence="11 12">
    <name type="scientific">Pseudoxanthomonas gei</name>
    <dbReference type="NCBI Taxonomy" id="1383030"/>
    <lineage>
        <taxon>Bacteria</taxon>
        <taxon>Pseudomonadati</taxon>
        <taxon>Pseudomonadota</taxon>
        <taxon>Gammaproteobacteria</taxon>
        <taxon>Lysobacterales</taxon>
        <taxon>Lysobacteraceae</taxon>
        <taxon>Pseudoxanthomonas</taxon>
    </lineage>
</organism>
<evidence type="ECO:0000256" key="2">
    <source>
        <dbReference type="ARBA" id="ARBA00005992"/>
    </source>
</evidence>
<accession>A0ABX0A7Y4</accession>
<dbReference type="RefSeq" id="WP_162348194.1">
    <property type="nucleotide sequence ID" value="NZ_QOVG01000001.1"/>
</dbReference>
<evidence type="ECO:0000256" key="5">
    <source>
        <dbReference type="ARBA" id="ARBA00022984"/>
    </source>
</evidence>
<comment type="pathway">
    <text evidence="1 7">Cell wall biogenesis; peptidoglycan biosynthesis.</text>
</comment>
<feature type="chain" id="PRO_5046324761" evidence="9">
    <location>
        <begin position="29"/>
        <end position="360"/>
    </location>
</feature>
<keyword evidence="5 7" id="KW-0573">Peptidoglycan synthesis</keyword>
<evidence type="ECO:0000256" key="1">
    <source>
        <dbReference type="ARBA" id="ARBA00004752"/>
    </source>
</evidence>
<evidence type="ECO:0000256" key="7">
    <source>
        <dbReference type="PROSITE-ProRule" id="PRU01373"/>
    </source>
</evidence>
<dbReference type="PROSITE" id="PS52029">
    <property type="entry name" value="LD_TPASE"/>
    <property type="match status" value="1"/>
</dbReference>
<name>A0ABX0A7Y4_9GAMM</name>
<comment type="similarity">
    <text evidence="2">Belongs to the YkuD family.</text>
</comment>
<feature type="active site" description="Proton donor/acceptor" evidence="7">
    <location>
        <position position="137"/>
    </location>
</feature>
<evidence type="ECO:0000256" key="9">
    <source>
        <dbReference type="SAM" id="SignalP"/>
    </source>
</evidence>
<keyword evidence="9" id="KW-0732">Signal</keyword>